<proteinExistence type="predicted"/>
<reference evidence="2 3" key="1">
    <citation type="submission" date="2018-01" db="EMBL/GenBank/DDBJ databases">
        <authorList>
            <person name="Gaut B.S."/>
            <person name="Morton B.R."/>
            <person name="Clegg M.T."/>
            <person name="Duvall M.R."/>
        </authorList>
    </citation>
    <scope>NUCLEOTIDE SEQUENCE [LARGE SCALE GENOMIC DNA]</scope>
    <source>
        <strain evidence="2">Cupriavidus taiwanensis LMG 19425</strain>
        <plasmid evidence="3">Plasmid ii</plasmid>
    </source>
</reference>
<accession>A0A375IMY8</accession>
<organism evidence="2 3">
    <name type="scientific">Cupriavidus taiwanensis</name>
    <dbReference type="NCBI Taxonomy" id="164546"/>
    <lineage>
        <taxon>Bacteria</taxon>
        <taxon>Pseudomonadati</taxon>
        <taxon>Pseudomonadota</taxon>
        <taxon>Betaproteobacteria</taxon>
        <taxon>Burkholderiales</taxon>
        <taxon>Burkholderiaceae</taxon>
        <taxon>Cupriavidus</taxon>
    </lineage>
</organism>
<name>A0A375IMY8_9BURK</name>
<keyword evidence="2" id="KW-0614">Plasmid</keyword>
<dbReference type="Proteomes" id="UP000255505">
    <property type="component" value="Plasmid II"/>
</dbReference>
<feature type="compositionally biased region" description="Basic and acidic residues" evidence="1">
    <location>
        <begin position="90"/>
        <end position="103"/>
    </location>
</feature>
<evidence type="ECO:0000313" key="2">
    <source>
        <dbReference type="EMBL" id="SPK76036.1"/>
    </source>
</evidence>
<dbReference type="AlphaFoldDB" id="A0A375IMY8"/>
<feature type="region of interest" description="Disordered" evidence="1">
    <location>
        <begin position="78"/>
        <end position="103"/>
    </location>
</feature>
<gene>
    <name evidence="2" type="ORF">CT19425_MP70196</name>
</gene>
<geneLocation type="plasmid" evidence="2">
    <name>II</name>
</geneLocation>
<dbReference type="EMBL" id="LT991977">
    <property type="protein sequence ID" value="SPK76036.1"/>
    <property type="molecule type" value="Genomic_DNA"/>
</dbReference>
<evidence type="ECO:0000313" key="3">
    <source>
        <dbReference type="Proteomes" id="UP000255505"/>
    </source>
</evidence>
<evidence type="ECO:0000256" key="1">
    <source>
        <dbReference type="SAM" id="MobiDB-lite"/>
    </source>
</evidence>
<sequence length="103" mass="11189">MDYHRPIVTWGGSQTAPDGGLDVRVALPSDSVIDEFVPLIHAKMVSQALSHCPCSQRGCRAGRVLWIEDEADDGADWRGGWLNPKGISGSRKDLIPPKDHSPS</sequence>
<protein>
    <submittedName>
        <fullName evidence="2">Uncharacterized protein</fullName>
    </submittedName>
</protein>